<feature type="binding site" evidence="4">
    <location>
        <position position="102"/>
    </location>
    <ligand>
        <name>a divalent metal cation</name>
        <dbReference type="ChEBI" id="CHEBI:60240"/>
        <label>1</label>
    </ligand>
</feature>
<dbReference type="InterPro" id="IPR015991">
    <property type="entry name" value="TatD/YcfH-like"/>
</dbReference>
<dbReference type="GO" id="GO:0046872">
    <property type="term" value="F:metal ion binding"/>
    <property type="evidence" value="ECO:0007669"/>
    <property type="project" value="UniProtKB-KW"/>
</dbReference>
<organism evidence="5 6">
    <name type="scientific">Catalinimonas alkaloidigena</name>
    <dbReference type="NCBI Taxonomy" id="1075417"/>
    <lineage>
        <taxon>Bacteria</taxon>
        <taxon>Pseudomonadati</taxon>
        <taxon>Bacteroidota</taxon>
        <taxon>Cytophagia</taxon>
        <taxon>Cytophagales</taxon>
        <taxon>Catalimonadaceae</taxon>
        <taxon>Catalinimonas</taxon>
    </lineage>
</organism>
<dbReference type="PANTHER" id="PTHR46124:SF4">
    <property type="entry name" value="HYDROLASE TATD"/>
    <property type="match status" value="1"/>
</dbReference>
<dbReference type="STRING" id="1075417.SAMN05421823_10188"/>
<dbReference type="GO" id="GO:0016788">
    <property type="term" value="F:hydrolase activity, acting on ester bonds"/>
    <property type="evidence" value="ECO:0007669"/>
    <property type="project" value="InterPro"/>
</dbReference>
<feature type="binding site" evidence="4">
    <location>
        <position position="163"/>
    </location>
    <ligand>
        <name>a divalent metal cation</name>
        <dbReference type="ChEBI" id="CHEBI:60240"/>
        <label>2</label>
    </ligand>
</feature>
<feature type="binding site" evidence="4">
    <location>
        <position position="212"/>
    </location>
    <ligand>
        <name>a divalent metal cation</name>
        <dbReference type="ChEBI" id="CHEBI:60240"/>
        <label>1</label>
    </ligand>
</feature>
<dbReference type="Gene3D" id="3.20.20.140">
    <property type="entry name" value="Metal-dependent hydrolases"/>
    <property type="match status" value="1"/>
</dbReference>
<accession>A0A1G8WJN8</accession>
<evidence type="ECO:0000313" key="6">
    <source>
        <dbReference type="Proteomes" id="UP000198510"/>
    </source>
</evidence>
<evidence type="ECO:0000256" key="3">
    <source>
        <dbReference type="ARBA" id="ARBA00022801"/>
    </source>
</evidence>
<dbReference type="EMBL" id="FNFO01000001">
    <property type="protein sequence ID" value="SDJ77770.1"/>
    <property type="molecule type" value="Genomic_DNA"/>
</dbReference>
<evidence type="ECO:0000256" key="2">
    <source>
        <dbReference type="ARBA" id="ARBA00022723"/>
    </source>
</evidence>
<dbReference type="InterPro" id="IPR001130">
    <property type="entry name" value="TatD-like"/>
</dbReference>
<feature type="binding site" evidence="4">
    <location>
        <position position="17"/>
    </location>
    <ligand>
        <name>a divalent metal cation</name>
        <dbReference type="ChEBI" id="CHEBI:60240"/>
        <label>1</label>
    </ligand>
</feature>
<dbReference type="InterPro" id="IPR032466">
    <property type="entry name" value="Metal_Hydrolase"/>
</dbReference>
<dbReference type="CDD" id="cd01310">
    <property type="entry name" value="TatD_DNAse"/>
    <property type="match status" value="1"/>
</dbReference>
<dbReference type="Pfam" id="PF01026">
    <property type="entry name" value="TatD_DNase"/>
    <property type="match status" value="1"/>
</dbReference>
<dbReference type="SUPFAM" id="SSF51556">
    <property type="entry name" value="Metallo-dependent hydrolases"/>
    <property type="match status" value="1"/>
</dbReference>
<protein>
    <submittedName>
        <fullName evidence="5">TatD DNase family protein</fullName>
    </submittedName>
</protein>
<comment type="similarity">
    <text evidence="1">Belongs to the metallo-dependent hydrolases superfamily. TatD-type hydrolase family.</text>
</comment>
<keyword evidence="3" id="KW-0378">Hydrolase</keyword>
<dbReference type="NCBIfam" id="TIGR00010">
    <property type="entry name" value="YchF/TatD family DNA exonuclease"/>
    <property type="match status" value="1"/>
</dbReference>
<evidence type="ECO:0000256" key="4">
    <source>
        <dbReference type="PIRSR" id="PIRSR005902-1"/>
    </source>
</evidence>
<dbReference type="GO" id="GO:0004536">
    <property type="term" value="F:DNA nuclease activity"/>
    <property type="evidence" value="ECO:0007669"/>
    <property type="project" value="InterPro"/>
</dbReference>
<dbReference type="FunFam" id="3.20.20.140:FF:000005">
    <property type="entry name" value="TatD family hydrolase"/>
    <property type="match status" value="1"/>
</dbReference>
<dbReference type="PANTHER" id="PTHR46124">
    <property type="entry name" value="D-AMINOACYL-TRNA DEACYLASE"/>
    <property type="match status" value="1"/>
</dbReference>
<reference evidence="5 6" key="1">
    <citation type="submission" date="2016-10" db="EMBL/GenBank/DDBJ databases">
        <authorList>
            <person name="de Groot N.N."/>
        </authorList>
    </citation>
    <scope>NUCLEOTIDE SEQUENCE [LARGE SCALE GENOMIC DNA]</scope>
    <source>
        <strain evidence="5 6">DSM 25186</strain>
    </source>
</reference>
<dbReference type="AlphaFoldDB" id="A0A1G8WJN8"/>
<proteinExistence type="inferred from homology"/>
<sequence length="265" mass="29913">MIGKEDLTDLLVDSHTHLYSEKFAADRDEVVQRALEKDVTRFYLPNIDHTSIEGMLALEEQYPEHCFAMMGLHPCNVGADFEKELYEVEAWLNRRPFVAVGEIGTDLYWDETYRNQQAEAFRIQVELAKTHNLPIVIHSRESFAWTVALLEPLQDERLRGIFHCFTGSVDEARRAIDLGFMLGIGGVATFKNGGLEPVLSEIGLEHLVLETDSPYLAPVPHRGKRNEPAFVPLVAQRIADLKQTSLEAVAKATTENALRLFVHAT</sequence>
<name>A0A1G8WJN8_9BACT</name>
<keyword evidence="2 4" id="KW-0479">Metal-binding</keyword>
<evidence type="ECO:0000256" key="1">
    <source>
        <dbReference type="ARBA" id="ARBA00009275"/>
    </source>
</evidence>
<dbReference type="PIRSF" id="PIRSF005902">
    <property type="entry name" value="DNase_TatD"/>
    <property type="match status" value="1"/>
</dbReference>
<dbReference type="GO" id="GO:0005829">
    <property type="term" value="C:cytosol"/>
    <property type="evidence" value="ECO:0007669"/>
    <property type="project" value="TreeGrafter"/>
</dbReference>
<feature type="binding site" evidence="4">
    <location>
        <position position="15"/>
    </location>
    <ligand>
        <name>a divalent metal cation</name>
        <dbReference type="ChEBI" id="CHEBI:60240"/>
        <label>1</label>
    </ligand>
</feature>
<dbReference type="Proteomes" id="UP000198510">
    <property type="component" value="Unassembled WGS sequence"/>
</dbReference>
<gene>
    <name evidence="5" type="ORF">SAMN05421823_10188</name>
</gene>
<keyword evidence="6" id="KW-1185">Reference proteome</keyword>
<feature type="binding site" evidence="4">
    <location>
        <position position="138"/>
    </location>
    <ligand>
        <name>a divalent metal cation</name>
        <dbReference type="ChEBI" id="CHEBI:60240"/>
        <label>2</label>
    </ligand>
</feature>
<evidence type="ECO:0000313" key="5">
    <source>
        <dbReference type="EMBL" id="SDJ77770.1"/>
    </source>
</evidence>